<evidence type="ECO:0000313" key="3">
    <source>
        <dbReference type="Proteomes" id="UP000030377"/>
    </source>
</evidence>
<dbReference type="RefSeq" id="WP_038935019.1">
    <property type="nucleotide sequence ID" value="NZ_CP081350.1"/>
</dbReference>
<proteinExistence type="predicted"/>
<evidence type="ECO:0000313" key="2">
    <source>
        <dbReference type="EMBL" id="KGT74478.1"/>
    </source>
</evidence>
<dbReference type="Pfam" id="PF08379">
    <property type="entry name" value="Bact_transglu_N"/>
    <property type="match status" value="1"/>
</dbReference>
<dbReference type="AlphaFoldDB" id="A0A0A3YLB3"/>
<name>A0A0A3YLB3_BRAJP</name>
<dbReference type="STRING" id="375.BKD09_RS14705"/>
<gene>
    <name evidence="2" type="ORF">MA20_38510</name>
</gene>
<feature type="domain" description="Transglutaminase-like" evidence="1">
    <location>
        <begin position="173"/>
        <end position="242"/>
    </location>
</feature>
<dbReference type="PANTHER" id="PTHR33490">
    <property type="entry name" value="BLR5614 PROTEIN-RELATED"/>
    <property type="match status" value="1"/>
</dbReference>
<dbReference type="SUPFAM" id="SSF54001">
    <property type="entry name" value="Cysteine proteinases"/>
    <property type="match status" value="1"/>
</dbReference>
<reference evidence="2 3" key="1">
    <citation type="submission" date="2014-09" db="EMBL/GenBank/DDBJ databases">
        <title>Draft genome of Bradyrhizobium japonicum Is-34.</title>
        <authorList>
            <person name="Tsurumaru H."/>
            <person name="Yamakawa T."/>
            <person name="Hashimoto S."/>
            <person name="Okizaki K."/>
            <person name="Kanesaki Y."/>
            <person name="Yoshikawa H."/>
            <person name="Yajima S."/>
        </authorList>
    </citation>
    <scope>NUCLEOTIDE SEQUENCE [LARGE SCALE GENOMIC DNA]</scope>
    <source>
        <strain evidence="2 3">Is-34</strain>
    </source>
</reference>
<dbReference type="Proteomes" id="UP000030377">
    <property type="component" value="Unassembled WGS sequence"/>
</dbReference>
<organism evidence="2 3">
    <name type="scientific">Bradyrhizobium japonicum</name>
    <dbReference type="NCBI Taxonomy" id="375"/>
    <lineage>
        <taxon>Bacteria</taxon>
        <taxon>Pseudomonadati</taxon>
        <taxon>Pseudomonadota</taxon>
        <taxon>Alphaproteobacteria</taxon>
        <taxon>Hyphomicrobiales</taxon>
        <taxon>Nitrobacteraceae</taxon>
        <taxon>Bradyrhizobium</taxon>
    </lineage>
</organism>
<dbReference type="InterPro" id="IPR013589">
    <property type="entry name" value="Bac_transglu_N"/>
</dbReference>
<dbReference type="InterPro" id="IPR038765">
    <property type="entry name" value="Papain-like_cys_pep_sf"/>
</dbReference>
<sequence length="287" mass="31527">MTALRIRHTTTYRFREAVHLAPHRLMLRPRESRELRLMSHILTITPDAVTKWAQDVFGNTVALINFADTAPTLVIGSEADILLDAVDWPVFDIAASAISYPFRYSDEEWTDLGALTIAQYPDPGGRLQNWTRGFIRSNPTDTLSLLKDLNAGVAQRVRYQSREIEGTQSPEESLDRGWGSCRDFAVLFAESARKLGFGARLVSGYLHDPSHQLLGSGDVGSTHAWAEVFLPGAGWVTFDPTNRSVGGRNLIPVAVARDISQCMPVSGSFFGPSDSFLSMGVTVSVTA</sequence>
<comment type="caution">
    <text evidence="2">The sequence shown here is derived from an EMBL/GenBank/DDBJ whole genome shotgun (WGS) entry which is preliminary data.</text>
</comment>
<dbReference type="Pfam" id="PF01841">
    <property type="entry name" value="Transglut_core"/>
    <property type="match status" value="1"/>
</dbReference>
<dbReference type="InterPro" id="IPR002931">
    <property type="entry name" value="Transglutaminase-like"/>
</dbReference>
<dbReference type="EMBL" id="JRPN01000031">
    <property type="protein sequence ID" value="KGT74478.1"/>
    <property type="molecule type" value="Genomic_DNA"/>
</dbReference>
<protein>
    <submittedName>
        <fullName evidence="2">Transglutaminase</fullName>
    </submittedName>
</protein>
<dbReference type="PANTHER" id="PTHR33490:SF1">
    <property type="entry name" value="SLL1233 PROTEIN"/>
    <property type="match status" value="1"/>
</dbReference>
<evidence type="ECO:0000259" key="1">
    <source>
        <dbReference type="SMART" id="SM00460"/>
    </source>
</evidence>
<accession>A0A0A3YLB3</accession>
<dbReference type="SMART" id="SM00460">
    <property type="entry name" value="TGc"/>
    <property type="match status" value="1"/>
</dbReference>
<dbReference type="Gene3D" id="3.10.620.30">
    <property type="match status" value="1"/>
</dbReference>